<comment type="similarity">
    <text evidence="1">Belongs to the UPF0149 family.</text>
</comment>
<dbReference type="InterPro" id="IPR011978">
    <property type="entry name" value="YgfB-like"/>
</dbReference>
<gene>
    <name evidence="2" type="ORF">N4264_05855</name>
</gene>
<reference evidence="2" key="1">
    <citation type="submission" date="2022-09" db="EMBL/GenBank/DDBJ databases">
        <title>Tahibacter sp. nov., isolated from a fresh water.</title>
        <authorList>
            <person name="Baek J.H."/>
            <person name="Lee J.K."/>
            <person name="Kim J.M."/>
            <person name="Jeon C.O."/>
        </authorList>
    </citation>
    <scope>NUCLEOTIDE SEQUENCE</scope>
    <source>
        <strain evidence="2">W38</strain>
    </source>
</reference>
<evidence type="ECO:0000256" key="1">
    <source>
        <dbReference type="ARBA" id="ARBA00038308"/>
    </source>
</evidence>
<proteinExistence type="inferred from homology"/>
<evidence type="ECO:0000313" key="3">
    <source>
        <dbReference type="Proteomes" id="UP001064632"/>
    </source>
</evidence>
<dbReference type="PANTHER" id="PTHR37528:SF1">
    <property type="entry name" value="UPF0149 PROTEIN YGFB"/>
    <property type="match status" value="1"/>
</dbReference>
<dbReference type="EMBL" id="CP104694">
    <property type="protein sequence ID" value="UXI69171.1"/>
    <property type="molecule type" value="Genomic_DNA"/>
</dbReference>
<keyword evidence="3" id="KW-1185">Reference proteome</keyword>
<dbReference type="Gene3D" id="1.20.120.740">
    <property type="entry name" value="YgfB uncharacterised protein family UPF0149, PF03695"/>
    <property type="match status" value="1"/>
</dbReference>
<name>A0ABY6BGL5_9GAMM</name>
<dbReference type="SUPFAM" id="SSF101327">
    <property type="entry name" value="YgfB-like"/>
    <property type="match status" value="1"/>
</dbReference>
<dbReference type="InterPro" id="IPR036255">
    <property type="entry name" value="YgfB-like_sf"/>
</dbReference>
<sequence length="184" mass="19969">MTTIAISHAELDSALNDLRFGVAPSDLHGSLTGFLCGGGIANARNWLQRLEIEPDETRSQAERQALLERVFADCRAQLDDPDMGFEPLLPGEDQPLVDRAEALVQWCRGFLGGFGLAGVHARGLSDDSAEILRDFSTIAGSRFDYQDAEEDESALVEVVEFIRVGVMLLRTELTAGPGAGSRLH</sequence>
<dbReference type="RefSeq" id="WP_261696129.1">
    <property type="nucleotide sequence ID" value="NZ_CP104694.1"/>
</dbReference>
<protein>
    <submittedName>
        <fullName evidence="2">UPF0149 family protein</fullName>
    </submittedName>
</protein>
<dbReference type="Pfam" id="PF03695">
    <property type="entry name" value="UPF0149"/>
    <property type="match status" value="1"/>
</dbReference>
<organism evidence="2 3">
    <name type="scientific">Tahibacter amnicola</name>
    <dbReference type="NCBI Taxonomy" id="2976241"/>
    <lineage>
        <taxon>Bacteria</taxon>
        <taxon>Pseudomonadati</taxon>
        <taxon>Pseudomonadota</taxon>
        <taxon>Gammaproteobacteria</taxon>
        <taxon>Lysobacterales</taxon>
        <taxon>Rhodanobacteraceae</taxon>
        <taxon>Tahibacter</taxon>
    </lineage>
</organism>
<dbReference type="Proteomes" id="UP001064632">
    <property type="component" value="Chromosome"/>
</dbReference>
<accession>A0ABY6BGL5</accession>
<evidence type="ECO:0000313" key="2">
    <source>
        <dbReference type="EMBL" id="UXI69171.1"/>
    </source>
</evidence>
<dbReference type="PANTHER" id="PTHR37528">
    <property type="entry name" value="UPF0149 PROTEIN YGFB"/>
    <property type="match status" value="1"/>
</dbReference>